<organism evidence="1 2">
    <name type="scientific">Erythranthe guttata</name>
    <name type="common">Yellow monkey flower</name>
    <name type="synonym">Mimulus guttatus</name>
    <dbReference type="NCBI Taxonomy" id="4155"/>
    <lineage>
        <taxon>Eukaryota</taxon>
        <taxon>Viridiplantae</taxon>
        <taxon>Streptophyta</taxon>
        <taxon>Embryophyta</taxon>
        <taxon>Tracheophyta</taxon>
        <taxon>Spermatophyta</taxon>
        <taxon>Magnoliopsida</taxon>
        <taxon>eudicotyledons</taxon>
        <taxon>Gunneridae</taxon>
        <taxon>Pentapetalae</taxon>
        <taxon>asterids</taxon>
        <taxon>lamiids</taxon>
        <taxon>Lamiales</taxon>
        <taxon>Phrymaceae</taxon>
        <taxon>Erythranthe</taxon>
    </lineage>
</organism>
<evidence type="ECO:0000313" key="2">
    <source>
        <dbReference type="Proteomes" id="UP000030748"/>
    </source>
</evidence>
<protein>
    <submittedName>
        <fullName evidence="1">Uncharacterized protein</fullName>
    </submittedName>
</protein>
<sequence length="109" mass="12675">MNIVLISHFHGVVRRLSSSSAIIRRKTVWLRRRRIGGVLAGELLHEGPELRSAGFELDRVRYVDNLEWRRLSFLLLLLLCVFGCACRIQGRHFFHVQSSKCKREESGEE</sequence>
<evidence type="ECO:0000313" key="1">
    <source>
        <dbReference type="EMBL" id="EYU20803.1"/>
    </source>
</evidence>
<dbReference type="EMBL" id="KI632259">
    <property type="protein sequence ID" value="EYU20803.1"/>
    <property type="molecule type" value="Genomic_DNA"/>
</dbReference>
<name>A0A022Q0Y0_ERYGU</name>
<reference evidence="1 2" key="1">
    <citation type="journal article" date="2013" name="Proc. Natl. Acad. Sci. U.S.A.">
        <title>Fine-scale variation in meiotic recombination in Mimulus inferred from population shotgun sequencing.</title>
        <authorList>
            <person name="Hellsten U."/>
            <person name="Wright K.M."/>
            <person name="Jenkins J."/>
            <person name="Shu S."/>
            <person name="Yuan Y."/>
            <person name="Wessler S.R."/>
            <person name="Schmutz J."/>
            <person name="Willis J.H."/>
            <person name="Rokhsar D.S."/>
        </authorList>
    </citation>
    <scope>NUCLEOTIDE SEQUENCE [LARGE SCALE GENOMIC DNA]</scope>
    <source>
        <strain evidence="2">cv. DUN x IM62</strain>
    </source>
</reference>
<gene>
    <name evidence="1" type="ORF">MIMGU_mgv1a016729mg</name>
</gene>
<proteinExistence type="predicted"/>
<dbReference type="Proteomes" id="UP000030748">
    <property type="component" value="Unassembled WGS sequence"/>
</dbReference>
<dbReference type="AlphaFoldDB" id="A0A022Q0Y0"/>
<keyword evidence="2" id="KW-1185">Reference proteome</keyword>
<accession>A0A022Q0Y0</accession>